<reference evidence="7 8" key="1">
    <citation type="submission" date="2018-05" db="EMBL/GenBank/DDBJ databases">
        <title>Lujinxingia marina gen. nov. sp. nov., a new facultative anaerobic member of the class Deltaproteobacteria, and proposal of Lujinxingaceae fam. nov.</title>
        <authorList>
            <person name="Li C.-M."/>
        </authorList>
    </citation>
    <scope>NUCLEOTIDE SEQUENCE [LARGE SCALE GENOMIC DNA]</scope>
    <source>
        <strain evidence="7 8">B210</strain>
    </source>
</reference>
<dbReference type="PANTHER" id="PTHR43133">
    <property type="entry name" value="RNA POLYMERASE ECF-TYPE SIGMA FACTO"/>
    <property type="match status" value="1"/>
</dbReference>
<evidence type="ECO:0000256" key="3">
    <source>
        <dbReference type="ARBA" id="ARBA00023082"/>
    </source>
</evidence>
<evidence type="ECO:0000256" key="1">
    <source>
        <dbReference type="ARBA" id="ARBA00010641"/>
    </source>
</evidence>
<dbReference type="CDD" id="cd06171">
    <property type="entry name" value="Sigma70_r4"/>
    <property type="match status" value="1"/>
</dbReference>
<dbReference type="InterPro" id="IPR014284">
    <property type="entry name" value="RNA_pol_sigma-70_dom"/>
</dbReference>
<dbReference type="InterPro" id="IPR013249">
    <property type="entry name" value="RNA_pol_sigma70_r4_t2"/>
</dbReference>
<dbReference type="AlphaFoldDB" id="A0A328C4X8"/>
<dbReference type="Pfam" id="PF04542">
    <property type="entry name" value="Sigma70_r2"/>
    <property type="match status" value="1"/>
</dbReference>
<dbReference type="Pfam" id="PF08281">
    <property type="entry name" value="Sigma70_r4_2"/>
    <property type="match status" value="1"/>
</dbReference>
<dbReference type="InterPro" id="IPR039425">
    <property type="entry name" value="RNA_pol_sigma-70-like"/>
</dbReference>
<evidence type="ECO:0000313" key="8">
    <source>
        <dbReference type="Proteomes" id="UP000249169"/>
    </source>
</evidence>
<dbReference type="NCBIfam" id="TIGR02937">
    <property type="entry name" value="sigma70-ECF"/>
    <property type="match status" value="1"/>
</dbReference>
<dbReference type="GO" id="GO:0016987">
    <property type="term" value="F:sigma factor activity"/>
    <property type="evidence" value="ECO:0007669"/>
    <property type="project" value="UniProtKB-KW"/>
</dbReference>
<dbReference type="RefSeq" id="WP_111730210.1">
    <property type="nucleotide sequence ID" value="NZ_QHKO01000005.1"/>
</dbReference>
<sequence>MPDPLSADALDTLEDVQLAERAVDGDFAAFEKIVERHRDKVYRLAFSLTKSEADAQDVVQEAFINIYRKLDTFAGDAQLSSWMYRIVVNAALMRLRKARRRNEVSVEEVHDGARLERSAPGEPAGWRVRGDEAVENRELRDQILAAIDQLDPKYQAVFLLREIEGLSLDQIASVLELSTGAVKTRLHRARLFLQAALEPYLGREEDISN</sequence>
<feature type="domain" description="RNA polymerase sigma-70 region 2" evidence="5">
    <location>
        <begin position="33"/>
        <end position="101"/>
    </location>
</feature>
<dbReference type="GO" id="GO:0003677">
    <property type="term" value="F:DNA binding"/>
    <property type="evidence" value="ECO:0007669"/>
    <property type="project" value="InterPro"/>
</dbReference>
<dbReference type="InterPro" id="IPR013325">
    <property type="entry name" value="RNA_pol_sigma_r2"/>
</dbReference>
<proteinExistence type="inferred from homology"/>
<protein>
    <submittedName>
        <fullName evidence="7">RNA polymerase subunit sigma-70</fullName>
    </submittedName>
</protein>
<comment type="similarity">
    <text evidence="1">Belongs to the sigma-70 factor family. ECF subfamily.</text>
</comment>
<keyword evidence="2" id="KW-0805">Transcription regulation</keyword>
<keyword evidence="3" id="KW-0731">Sigma factor</keyword>
<gene>
    <name evidence="7" type="ORF">DL240_12370</name>
</gene>
<comment type="caution">
    <text evidence="7">The sequence shown here is derived from an EMBL/GenBank/DDBJ whole genome shotgun (WGS) entry which is preliminary data.</text>
</comment>
<keyword evidence="8" id="KW-1185">Reference proteome</keyword>
<evidence type="ECO:0000259" key="6">
    <source>
        <dbReference type="Pfam" id="PF08281"/>
    </source>
</evidence>
<dbReference type="Proteomes" id="UP000249169">
    <property type="component" value="Unassembled WGS sequence"/>
</dbReference>
<accession>A0A328C4X8</accession>
<organism evidence="7 8">
    <name type="scientific">Lujinxingia litoralis</name>
    <dbReference type="NCBI Taxonomy" id="2211119"/>
    <lineage>
        <taxon>Bacteria</taxon>
        <taxon>Deltaproteobacteria</taxon>
        <taxon>Bradymonadales</taxon>
        <taxon>Lujinxingiaceae</taxon>
        <taxon>Lujinxingia</taxon>
    </lineage>
</organism>
<dbReference type="Gene3D" id="1.10.1740.10">
    <property type="match status" value="1"/>
</dbReference>
<dbReference type="InterPro" id="IPR036388">
    <property type="entry name" value="WH-like_DNA-bd_sf"/>
</dbReference>
<dbReference type="SUPFAM" id="SSF88946">
    <property type="entry name" value="Sigma2 domain of RNA polymerase sigma factors"/>
    <property type="match status" value="1"/>
</dbReference>
<evidence type="ECO:0000256" key="2">
    <source>
        <dbReference type="ARBA" id="ARBA00023015"/>
    </source>
</evidence>
<dbReference type="Gene3D" id="1.10.10.10">
    <property type="entry name" value="Winged helix-like DNA-binding domain superfamily/Winged helix DNA-binding domain"/>
    <property type="match status" value="1"/>
</dbReference>
<dbReference type="SUPFAM" id="SSF88659">
    <property type="entry name" value="Sigma3 and sigma4 domains of RNA polymerase sigma factors"/>
    <property type="match status" value="1"/>
</dbReference>
<dbReference type="InterPro" id="IPR007627">
    <property type="entry name" value="RNA_pol_sigma70_r2"/>
</dbReference>
<dbReference type="OrthoDB" id="9780326at2"/>
<dbReference type="PANTHER" id="PTHR43133:SF51">
    <property type="entry name" value="RNA POLYMERASE SIGMA FACTOR"/>
    <property type="match status" value="1"/>
</dbReference>
<name>A0A328C4X8_9DELT</name>
<dbReference type="GO" id="GO:0006352">
    <property type="term" value="P:DNA-templated transcription initiation"/>
    <property type="evidence" value="ECO:0007669"/>
    <property type="project" value="InterPro"/>
</dbReference>
<feature type="domain" description="RNA polymerase sigma factor 70 region 4 type 2" evidence="6">
    <location>
        <begin position="141"/>
        <end position="193"/>
    </location>
</feature>
<dbReference type="InterPro" id="IPR013324">
    <property type="entry name" value="RNA_pol_sigma_r3/r4-like"/>
</dbReference>
<dbReference type="EMBL" id="QHKO01000005">
    <property type="protein sequence ID" value="RAL21645.1"/>
    <property type="molecule type" value="Genomic_DNA"/>
</dbReference>
<evidence type="ECO:0000259" key="5">
    <source>
        <dbReference type="Pfam" id="PF04542"/>
    </source>
</evidence>
<evidence type="ECO:0000313" key="7">
    <source>
        <dbReference type="EMBL" id="RAL21645.1"/>
    </source>
</evidence>
<evidence type="ECO:0000256" key="4">
    <source>
        <dbReference type="ARBA" id="ARBA00023163"/>
    </source>
</evidence>
<keyword evidence="4" id="KW-0804">Transcription</keyword>